<protein>
    <submittedName>
        <fullName evidence="1">Uncharacterized protein</fullName>
    </submittedName>
</protein>
<name>A0ACB0DR38_RANTA</name>
<evidence type="ECO:0000313" key="1">
    <source>
        <dbReference type="EMBL" id="CAI9690722.1"/>
    </source>
</evidence>
<gene>
    <name evidence="1" type="ORF">MRATA1EN3_LOCUS1935</name>
</gene>
<evidence type="ECO:0000313" key="2">
    <source>
        <dbReference type="Proteomes" id="UP001162501"/>
    </source>
</evidence>
<reference evidence="1" key="1">
    <citation type="submission" date="2023-05" db="EMBL/GenBank/DDBJ databases">
        <authorList>
            <consortium name="ELIXIR-Norway"/>
        </authorList>
    </citation>
    <scope>NUCLEOTIDE SEQUENCE</scope>
</reference>
<dbReference type="Proteomes" id="UP001162501">
    <property type="component" value="Chromosome 1"/>
</dbReference>
<dbReference type="EMBL" id="OX596085">
    <property type="protein sequence ID" value="CAI9690722.1"/>
    <property type="molecule type" value="Genomic_DNA"/>
</dbReference>
<organism evidence="1 2">
    <name type="scientific">Rangifer tarandus platyrhynchus</name>
    <name type="common">Svalbard reindeer</name>
    <dbReference type="NCBI Taxonomy" id="3082113"/>
    <lineage>
        <taxon>Eukaryota</taxon>
        <taxon>Metazoa</taxon>
        <taxon>Chordata</taxon>
        <taxon>Craniata</taxon>
        <taxon>Vertebrata</taxon>
        <taxon>Euteleostomi</taxon>
        <taxon>Mammalia</taxon>
        <taxon>Eutheria</taxon>
        <taxon>Laurasiatheria</taxon>
        <taxon>Artiodactyla</taxon>
        <taxon>Ruminantia</taxon>
        <taxon>Pecora</taxon>
        <taxon>Cervidae</taxon>
        <taxon>Odocoileinae</taxon>
        <taxon>Rangifer</taxon>
    </lineage>
</organism>
<sequence length="491" mass="54386">MAPLYVGDLHSDVTEAMLYEKFSPAGPVLSIWVCRDMITRRSLGYAYVNFQQPADAERALDTMNFDVIKGKPIRIMWSQSDPSLRKSGVGNVFIKNLDKSIDNKALYDTFSAFGNILSCKVVCDENGSKGYAFVHFETQEAADKAIEKMNGMLLNDRKVFVGRFKSRKEQEAELGAKAKEFTNVYIKNFGEEVDDENLKELFSQFGKTLSVKVMRDPSGKSKGFGFVSYEKHEDANKAVEEMNGKEITGKVIFVGRAQKKVERQAELKRKFEQLKQERISRYQGVNLYIKNLDDTIDDEKLRKEFSPFGSITSAKVMLEDGRSKGFGFVCFSSPEEATKAVTEMNERIVGSKPLCADLSASGGCCCRCSSGWRTLQIHLQRPQSSPCHPAPAGTPAGATDCLHAGCGSPQEQKQKQMLGERLFPLIQTMHSNLAGKITGMLLEIDNSELPHMLESPESLRSKVDEAVAVLQAHHAKKEAAQKVGAVAAATS</sequence>
<accession>A0ACB0DR38</accession>
<proteinExistence type="predicted"/>